<proteinExistence type="predicted"/>
<dbReference type="EMBL" id="SRYB01000029">
    <property type="protein sequence ID" value="TGY77134.1"/>
    <property type="molecule type" value="Genomic_DNA"/>
</dbReference>
<name>A0AC61RBX9_9BACT</name>
<comment type="caution">
    <text evidence="1">The sequence shown here is derived from an EMBL/GenBank/DDBJ whole genome shotgun (WGS) entry which is preliminary data.</text>
</comment>
<evidence type="ECO:0000313" key="1">
    <source>
        <dbReference type="EMBL" id="TGY77134.1"/>
    </source>
</evidence>
<evidence type="ECO:0000313" key="2">
    <source>
        <dbReference type="Proteomes" id="UP000306319"/>
    </source>
</evidence>
<gene>
    <name evidence="1" type="ORF">E5331_15710</name>
</gene>
<keyword evidence="2" id="KW-1185">Reference proteome</keyword>
<protein>
    <submittedName>
        <fullName evidence="1">RagB/SusD family nutrient uptake outer membrane protein</fullName>
    </submittedName>
</protein>
<sequence length="722" mass="81862">MKRYNIALSLFVMLGGMSVLTGCADSLDSDKYFDDRRTIESVFTDINQTNNWLTQAFSFLKGELADVTTKEINGAGLHCFADDMYFGDRDSSISGDWGKSDSYSAFKRGDYDENFGSGYWTQAYKGIYQASIFIKNIHLNNKLTEEERLDMKGQARFVRAYYYWLLLRKYGPVPIMPDEGADYTLSYAELSIPRSTYEECAEYIASEMVQAAKELQSWSRFQGNTDQESMIRPTKGAALATRALAYIYAASPLANGQLANGSHPGGVSDGFAKTFVNKDGTPLLSLTYDESKWARAAAACRDVMECQAGYELYHAGLQLNDNKTTGYPKTITPPDDNDFSQKNWPEGWADIDPYLSYRDFFNGAVGLDNTEIIFSRGYNVGGHSGMEGLVVHALPNTLFGYNCHGLTQKMVDAYYMNDGTDCPGKDSEMGGGDGSERRQGWTTSRGDNAYTKYPPLGQGVSMQYAEREPRFYASVSFNGSYWWNANPEKTNKYMQVFYWRGTNTVTSPDGSTTTETNGYDNTGYYLRTGIGIKKWVNPADWRTVRSADDYGHIVRKWEPAIRYADILLMYAEAVNELSGSYTVPSWDGTKSYSVSRDINEMKRGIRPVRCRAGVPDYTMAEYSDQQTLRAKIKRERMIELMGEGKRYYDLRRWMDAAIEESKPVYGCNVLMTNKQQDDFQRIVPIYSLPTVFSDKMYFWPISTGELKRNQNLVQNPGWKYFD</sequence>
<organism evidence="1 2">
    <name type="scientific">Lepagella muris</name>
    <dbReference type="NCBI Taxonomy" id="3032870"/>
    <lineage>
        <taxon>Bacteria</taxon>
        <taxon>Pseudomonadati</taxon>
        <taxon>Bacteroidota</taxon>
        <taxon>Bacteroidia</taxon>
        <taxon>Bacteroidales</taxon>
        <taxon>Muribaculaceae</taxon>
        <taxon>Lepagella</taxon>
    </lineage>
</organism>
<reference evidence="1" key="1">
    <citation type="submission" date="2019-04" db="EMBL/GenBank/DDBJ databases">
        <title>Microbes associate with the intestines of laboratory mice.</title>
        <authorList>
            <person name="Navarre W."/>
            <person name="Wong E."/>
            <person name="Huang K."/>
            <person name="Tropini C."/>
            <person name="Ng K."/>
            <person name="Yu B."/>
        </authorList>
    </citation>
    <scope>NUCLEOTIDE SEQUENCE</scope>
    <source>
        <strain evidence="1">NM04_E33</strain>
    </source>
</reference>
<accession>A0AC61RBX9</accession>
<dbReference type="Proteomes" id="UP000306319">
    <property type="component" value="Unassembled WGS sequence"/>
</dbReference>